<evidence type="ECO:0000256" key="3">
    <source>
        <dbReference type="ARBA" id="ARBA00022692"/>
    </source>
</evidence>
<feature type="transmembrane region" description="Helical" evidence="8">
    <location>
        <begin position="434"/>
        <end position="450"/>
    </location>
</feature>
<dbReference type="SUPFAM" id="SSF103473">
    <property type="entry name" value="MFS general substrate transporter"/>
    <property type="match status" value="1"/>
</dbReference>
<dbReference type="PANTHER" id="PTHR23505">
    <property type="entry name" value="SPINSTER"/>
    <property type="match status" value="1"/>
</dbReference>
<dbReference type="VEuPathDB" id="TriTrypDB:TcCL_ESM03323"/>
<feature type="transmembrane region" description="Helical" evidence="8">
    <location>
        <begin position="153"/>
        <end position="174"/>
    </location>
</feature>
<dbReference type="CDD" id="cd06174">
    <property type="entry name" value="MFS"/>
    <property type="match status" value="1"/>
</dbReference>
<dbReference type="InterPro" id="IPR011701">
    <property type="entry name" value="MFS"/>
</dbReference>
<dbReference type="InterPro" id="IPR020846">
    <property type="entry name" value="MFS_dom"/>
</dbReference>
<dbReference type="OrthoDB" id="6770063at2759"/>
<protein>
    <recommendedName>
        <fullName evidence="9">Major facilitator superfamily (MFS) profile domain-containing protein</fullName>
    </recommendedName>
</protein>
<feature type="transmembrane region" description="Helical" evidence="8">
    <location>
        <begin position="391"/>
        <end position="413"/>
    </location>
</feature>
<dbReference type="Gene3D" id="1.20.1250.20">
    <property type="entry name" value="MFS general substrate transporter like domains"/>
    <property type="match status" value="1"/>
</dbReference>
<feature type="transmembrane region" description="Helical" evidence="8">
    <location>
        <begin position="124"/>
        <end position="147"/>
    </location>
</feature>
<dbReference type="PANTHER" id="PTHR23505:SF9">
    <property type="entry name" value="PROTEIN, PUTATIVE-RELATED"/>
    <property type="match status" value="1"/>
</dbReference>
<keyword evidence="4 8" id="KW-1133">Transmembrane helix</keyword>
<dbReference type="VEuPathDB" id="TriTrypDB:Tc_MARK_140"/>
<dbReference type="VEuPathDB" id="TriTrypDB:TCSYLVIO_001592"/>
<dbReference type="VEuPathDB" id="TriTrypDB:C4B63_49g122"/>
<evidence type="ECO:0000256" key="5">
    <source>
        <dbReference type="ARBA" id="ARBA00023136"/>
    </source>
</evidence>
<evidence type="ECO:0000313" key="10">
    <source>
        <dbReference type="EMBL" id="PWV16660.1"/>
    </source>
</evidence>
<keyword evidence="3 8" id="KW-0812">Transmembrane</keyword>
<feature type="region of interest" description="Disordered" evidence="7">
    <location>
        <begin position="602"/>
        <end position="622"/>
    </location>
</feature>
<organism evidence="10 11">
    <name type="scientific">Trypanosoma cruzi</name>
    <dbReference type="NCBI Taxonomy" id="5693"/>
    <lineage>
        <taxon>Eukaryota</taxon>
        <taxon>Discoba</taxon>
        <taxon>Euglenozoa</taxon>
        <taxon>Kinetoplastea</taxon>
        <taxon>Metakinetoplastina</taxon>
        <taxon>Trypanosomatida</taxon>
        <taxon>Trypanosomatidae</taxon>
        <taxon>Trypanosoma</taxon>
        <taxon>Schizotrypanum</taxon>
    </lineage>
</organism>
<dbReference type="VEuPathDB" id="TriTrypDB:TcBrA4_0094050"/>
<accession>A0A2V2X712</accession>
<dbReference type="GO" id="GO:0022857">
    <property type="term" value="F:transmembrane transporter activity"/>
    <property type="evidence" value="ECO:0007669"/>
    <property type="project" value="InterPro"/>
</dbReference>
<feature type="transmembrane region" description="Helical" evidence="8">
    <location>
        <begin position="456"/>
        <end position="477"/>
    </location>
</feature>
<keyword evidence="5 8" id="KW-0472">Membrane</keyword>
<dbReference type="InterPro" id="IPR044770">
    <property type="entry name" value="MFS_spinster-like"/>
</dbReference>
<comment type="similarity">
    <text evidence="6">Belongs to the major facilitator superfamily. Spinster (TC 2.A.1.49) family.</text>
</comment>
<comment type="subcellular location">
    <subcellularLocation>
        <location evidence="1">Membrane</location>
        <topology evidence="1">Multi-pass membrane protein</topology>
    </subcellularLocation>
</comment>
<dbReference type="VEuPathDB" id="TriTrypDB:C3747_22g80"/>
<dbReference type="VEuPathDB" id="TriTrypDB:TcCLB.510531.50"/>
<comment type="caution">
    <text evidence="10">The sequence shown here is derived from an EMBL/GenBank/DDBJ whole genome shotgun (WGS) entry which is preliminary data.</text>
</comment>
<evidence type="ECO:0000256" key="7">
    <source>
        <dbReference type="SAM" id="MobiDB-lite"/>
    </source>
</evidence>
<evidence type="ECO:0000256" key="6">
    <source>
        <dbReference type="ARBA" id="ARBA00024338"/>
    </source>
</evidence>
<dbReference type="PROSITE" id="PS50850">
    <property type="entry name" value="MFS"/>
    <property type="match status" value="1"/>
</dbReference>
<reference evidence="10 11" key="1">
    <citation type="journal article" date="2018" name="Microb. Genom.">
        <title>Expanding an expanded genome: long-read sequencing of Trypanosoma cruzi.</title>
        <authorList>
            <person name="Berna L."/>
            <person name="Rodriguez M."/>
            <person name="Chiribao M.L."/>
            <person name="Parodi-Talice A."/>
            <person name="Pita S."/>
            <person name="Rijo G."/>
            <person name="Alvarez-Valin F."/>
            <person name="Robello C."/>
        </authorList>
    </citation>
    <scope>NUCLEOTIDE SEQUENCE [LARGE SCALE GENOMIC DNA]</scope>
    <source>
        <strain evidence="10 11">TCC</strain>
    </source>
</reference>
<evidence type="ECO:0000256" key="8">
    <source>
        <dbReference type="SAM" id="Phobius"/>
    </source>
</evidence>
<feature type="region of interest" description="Disordered" evidence="7">
    <location>
        <begin position="708"/>
        <end position="755"/>
    </location>
</feature>
<dbReference type="GO" id="GO:0016020">
    <property type="term" value="C:membrane"/>
    <property type="evidence" value="ECO:0007669"/>
    <property type="project" value="UniProtKB-SubCell"/>
</dbReference>
<dbReference type="EMBL" id="PRFC01000022">
    <property type="protein sequence ID" value="PWV16660.1"/>
    <property type="molecule type" value="Genomic_DNA"/>
</dbReference>
<feature type="transmembrane region" description="Helical" evidence="8">
    <location>
        <begin position="363"/>
        <end position="385"/>
    </location>
</feature>
<sequence>MQKAYAKRDSGEMLVNSWDTMEKGDLATMTQEPDIHQNDSFDADLPNSISLLSRNLLLFTVLKTIGSFDSGAFSAALGAENGIAEEWGLGTVRQGTLSSSVFLGNILGCPLSGHMFSHYSAKRVLVCSLILHTAFTFFFATITNYGFALLCRFLIGITLSFVIVYTPVWVDIFAPRDRQSVWMASHNAGVPLGIMLGYTCGAFLPSYTNINWEWAFYIKCIFTIPAMAYLMRVDSFSIDRPRRNRTEAAPTFATSALADMSATERVLNVLHSNFLLIWRSCVPLFRNKEYMCSTLSMCSLYFVVTGLQNFLTQYLRDDPFNASMKTIMLGFGGAVVTAPVLGVIAGGILLDRIGGYQRNLRRVTTFICAWGFVTAFFSVMCIFVTNTITFLIIMSIVLFCGGAIIPPGSGMVVTSVPEHLRPAGAAFSQMMYNLLGNFSGPMVCGYVAQWTGQLRYGIYTVLCCSSVGLVPMLVLLFKAWSTPDVSTPSLPPLFARGRYPQRTAVRDASLMVGAKALDGMRGESPRIGRSSEEVLPVIVETATRSRNSSSSSSSSSIATLEITVAPINSMAVVPNSVIYLPKKFSRPKKPAVTPFVEVNDSLAPSHEEQEQKQEPAATFTEDETPEIVNILSGEEVAVAFRGRGPGENGVMNGYGEQLMLQREALECVNDEVDLMMETDAAQMMSFPNQHNFGLDILFSLLSNTSLRHTSSRRGSSHVAPSNTEQLEDADMDSATGMPRGGSDLNAMSRSLTPEV</sequence>
<feature type="transmembrane region" description="Helical" evidence="8">
    <location>
        <begin position="186"/>
        <end position="208"/>
    </location>
</feature>
<dbReference type="AlphaFoldDB" id="A0A2V2X712"/>
<dbReference type="VEuPathDB" id="TriTrypDB:TcG_03814"/>
<dbReference type="Pfam" id="PF07690">
    <property type="entry name" value="MFS_1"/>
    <property type="match status" value="1"/>
</dbReference>
<feature type="transmembrane region" description="Helical" evidence="8">
    <location>
        <begin position="327"/>
        <end position="351"/>
    </location>
</feature>
<dbReference type="VEuPathDB" id="TriTrypDB:ECC02_005791"/>
<feature type="compositionally biased region" description="Polar residues" evidence="7">
    <location>
        <begin position="745"/>
        <end position="755"/>
    </location>
</feature>
<dbReference type="VEuPathDB" id="TriTrypDB:TcCLB.511819.10"/>
<name>A0A2V2X712_TRYCR</name>
<evidence type="ECO:0000256" key="4">
    <source>
        <dbReference type="ARBA" id="ARBA00022989"/>
    </source>
</evidence>
<dbReference type="Proteomes" id="UP000246078">
    <property type="component" value="Unassembled WGS sequence"/>
</dbReference>
<proteinExistence type="inferred from homology"/>
<feature type="domain" description="Major facilitator superfamily (MFS) profile" evidence="9">
    <location>
        <begin position="55"/>
        <end position="483"/>
    </location>
</feature>
<evidence type="ECO:0000256" key="1">
    <source>
        <dbReference type="ARBA" id="ARBA00004141"/>
    </source>
</evidence>
<dbReference type="InterPro" id="IPR036259">
    <property type="entry name" value="MFS_trans_sf"/>
</dbReference>
<dbReference type="VEuPathDB" id="TriTrypDB:BCY84_17345"/>
<dbReference type="VEuPathDB" id="TriTrypDB:TCDM_02599"/>
<feature type="transmembrane region" description="Helical" evidence="8">
    <location>
        <begin position="214"/>
        <end position="233"/>
    </location>
</feature>
<keyword evidence="2" id="KW-0813">Transport</keyword>
<gene>
    <name evidence="10" type="ORF">C3747_22g80</name>
</gene>
<evidence type="ECO:0000313" key="11">
    <source>
        <dbReference type="Proteomes" id="UP000246078"/>
    </source>
</evidence>
<evidence type="ECO:0000259" key="9">
    <source>
        <dbReference type="PROSITE" id="PS50850"/>
    </source>
</evidence>
<feature type="transmembrane region" description="Helical" evidence="8">
    <location>
        <begin position="294"/>
        <end position="315"/>
    </location>
</feature>
<evidence type="ECO:0000256" key="2">
    <source>
        <dbReference type="ARBA" id="ARBA00022448"/>
    </source>
</evidence>